<dbReference type="Proteomes" id="UP000824782">
    <property type="component" value="Unassembled WGS sequence"/>
</dbReference>
<gene>
    <name evidence="2" type="ORF">GDO81_010105</name>
</gene>
<evidence type="ECO:0000313" key="3">
    <source>
        <dbReference type="Proteomes" id="UP000824782"/>
    </source>
</evidence>
<keyword evidence="1" id="KW-0812">Transmembrane</keyword>
<comment type="caution">
    <text evidence="2">The sequence shown here is derived from an EMBL/GenBank/DDBJ whole genome shotgun (WGS) entry which is preliminary data.</text>
</comment>
<dbReference type="AlphaFoldDB" id="A0AAV7BWX4"/>
<keyword evidence="1" id="KW-1133">Transmembrane helix</keyword>
<keyword evidence="3" id="KW-1185">Reference proteome</keyword>
<feature type="transmembrane region" description="Helical" evidence="1">
    <location>
        <begin position="62"/>
        <end position="79"/>
    </location>
</feature>
<accession>A0AAV7BWX4</accession>
<organism evidence="2 3">
    <name type="scientific">Engystomops pustulosus</name>
    <name type="common">Tungara frog</name>
    <name type="synonym">Physalaemus pustulosus</name>
    <dbReference type="NCBI Taxonomy" id="76066"/>
    <lineage>
        <taxon>Eukaryota</taxon>
        <taxon>Metazoa</taxon>
        <taxon>Chordata</taxon>
        <taxon>Craniata</taxon>
        <taxon>Vertebrata</taxon>
        <taxon>Euteleostomi</taxon>
        <taxon>Amphibia</taxon>
        <taxon>Batrachia</taxon>
        <taxon>Anura</taxon>
        <taxon>Neobatrachia</taxon>
        <taxon>Hyloidea</taxon>
        <taxon>Leptodactylidae</taxon>
        <taxon>Leiuperinae</taxon>
        <taxon>Engystomops</taxon>
    </lineage>
</organism>
<sequence length="86" mass="9689">MGTLGFSWHRMAVDLVAMATMHLTCSAVSHAYLVHRFEHQCKTPLAILKTNLVSWFFLKKNLILFVLDTVLTLAIPTIYGKTPTNV</sequence>
<name>A0AAV7BWX4_ENGPU</name>
<feature type="transmembrane region" description="Helical" evidence="1">
    <location>
        <begin position="12"/>
        <end position="34"/>
    </location>
</feature>
<evidence type="ECO:0008006" key="4">
    <source>
        <dbReference type="Google" id="ProtNLM"/>
    </source>
</evidence>
<evidence type="ECO:0000313" key="2">
    <source>
        <dbReference type="EMBL" id="KAG8577227.1"/>
    </source>
</evidence>
<keyword evidence="1" id="KW-0472">Membrane</keyword>
<evidence type="ECO:0000256" key="1">
    <source>
        <dbReference type="SAM" id="Phobius"/>
    </source>
</evidence>
<protein>
    <recommendedName>
        <fullName evidence="4">Secreted protein</fullName>
    </recommendedName>
</protein>
<dbReference type="EMBL" id="WNYA01000004">
    <property type="protein sequence ID" value="KAG8577227.1"/>
    <property type="molecule type" value="Genomic_DNA"/>
</dbReference>
<proteinExistence type="predicted"/>
<reference evidence="2" key="1">
    <citation type="thesis" date="2020" institute="ProQuest LLC" country="789 East Eisenhower Parkway, Ann Arbor, MI, USA">
        <title>Comparative Genomics and Chromosome Evolution.</title>
        <authorList>
            <person name="Mudd A.B."/>
        </authorList>
    </citation>
    <scope>NUCLEOTIDE SEQUENCE</scope>
    <source>
        <strain evidence="2">237g6f4</strain>
        <tissue evidence="2">Blood</tissue>
    </source>
</reference>